<name>A0A2N9GNS4_FAGSY</name>
<dbReference type="EMBL" id="OIVN01002154">
    <property type="protein sequence ID" value="SPD01040.1"/>
    <property type="molecule type" value="Genomic_DNA"/>
</dbReference>
<accession>A0A2N9GNS4</accession>
<reference evidence="1" key="1">
    <citation type="submission" date="2018-02" db="EMBL/GenBank/DDBJ databases">
        <authorList>
            <person name="Cohen D.B."/>
            <person name="Kent A.D."/>
        </authorList>
    </citation>
    <scope>NUCLEOTIDE SEQUENCE</scope>
</reference>
<protein>
    <submittedName>
        <fullName evidence="1">Uncharacterized protein</fullName>
    </submittedName>
</protein>
<organism evidence="1">
    <name type="scientific">Fagus sylvatica</name>
    <name type="common">Beechnut</name>
    <dbReference type="NCBI Taxonomy" id="28930"/>
    <lineage>
        <taxon>Eukaryota</taxon>
        <taxon>Viridiplantae</taxon>
        <taxon>Streptophyta</taxon>
        <taxon>Embryophyta</taxon>
        <taxon>Tracheophyta</taxon>
        <taxon>Spermatophyta</taxon>
        <taxon>Magnoliopsida</taxon>
        <taxon>eudicotyledons</taxon>
        <taxon>Gunneridae</taxon>
        <taxon>Pentapetalae</taxon>
        <taxon>rosids</taxon>
        <taxon>fabids</taxon>
        <taxon>Fagales</taxon>
        <taxon>Fagaceae</taxon>
        <taxon>Fagus</taxon>
    </lineage>
</organism>
<evidence type="ECO:0000313" key="1">
    <source>
        <dbReference type="EMBL" id="SPD01040.1"/>
    </source>
</evidence>
<sequence length="210" mass="24466">MDCHGRYQKQIVMEDNKRQIITEDHNNRQIHLYNMKQIVQQQGSSWAIGRCIKFRLTSAIGRADVSRQLLRITDRVAGLRASRVLERVGSRADTRWRRRVDLEADRRQKRHRCMKARVMFSGGDIFTEDSSLPDKSIDGWIKENGVAKRRRWRAEGAAFPETNKVVAARVMLSDCEISRVGSTSSDDQSDRRHKMIGGLWWQQWRKRGTA</sequence>
<dbReference type="AlphaFoldDB" id="A0A2N9GNS4"/>
<gene>
    <name evidence="1" type="ORF">FSB_LOCUS28922</name>
</gene>
<proteinExistence type="predicted"/>